<dbReference type="Proteomes" id="UP000265040">
    <property type="component" value="Chromosome 10"/>
</dbReference>
<evidence type="ECO:0000256" key="1">
    <source>
        <dbReference type="ARBA" id="ARBA00004123"/>
    </source>
</evidence>
<dbReference type="InParanoid" id="A0A3Q1HC72"/>
<dbReference type="GeneTree" id="ENSGT00940000158996"/>
<dbReference type="PANTHER" id="PTHR24340:SF28">
    <property type="entry name" value="HOMEOBOX PROTEIN NKX-2.5"/>
    <property type="match status" value="1"/>
</dbReference>
<evidence type="ECO:0000256" key="11">
    <source>
        <dbReference type="PROSITE-ProRule" id="PRU00108"/>
    </source>
</evidence>
<evidence type="ECO:0000256" key="8">
    <source>
        <dbReference type="ARBA" id="ARBA00023163"/>
    </source>
</evidence>
<evidence type="ECO:0000259" key="14">
    <source>
        <dbReference type="PROSITE" id="PS50071"/>
    </source>
</evidence>
<dbReference type="GO" id="GO:0000981">
    <property type="term" value="F:DNA-binding transcription factor activity, RNA polymerase II-specific"/>
    <property type="evidence" value="ECO:0007669"/>
    <property type="project" value="InterPro"/>
</dbReference>
<evidence type="ECO:0000313" key="16">
    <source>
        <dbReference type="Proteomes" id="UP000265040"/>
    </source>
</evidence>
<dbReference type="InterPro" id="IPR050394">
    <property type="entry name" value="Homeobox_NK-like"/>
</dbReference>
<dbReference type="GO" id="GO:0030154">
    <property type="term" value="P:cell differentiation"/>
    <property type="evidence" value="ECO:0007669"/>
    <property type="project" value="TreeGrafter"/>
</dbReference>
<keyword evidence="8" id="KW-0804">Transcription</keyword>
<dbReference type="PANTHER" id="PTHR24340">
    <property type="entry name" value="HOMEOBOX PROTEIN NKX"/>
    <property type="match status" value="1"/>
</dbReference>
<evidence type="ECO:0000256" key="6">
    <source>
        <dbReference type="ARBA" id="ARBA00023125"/>
    </source>
</evidence>
<dbReference type="Ensembl" id="ENSATET00000002463.3">
    <property type="protein sequence ID" value="ENSATEP00000002438.1"/>
    <property type="gene ID" value="ENSATEG00000001752.3"/>
</dbReference>
<dbReference type="InterPro" id="IPR017970">
    <property type="entry name" value="Homeobox_CS"/>
</dbReference>
<dbReference type="InterPro" id="IPR001356">
    <property type="entry name" value="HD"/>
</dbReference>
<feature type="compositionally biased region" description="Basic and acidic residues" evidence="13">
    <location>
        <begin position="113"/>
        <end position="124"/>
    </location>
</feature>
<comment type="subcellular location">
    <subcellularLocation>
        <location evidence="1 11 12">Nucleus</location>
    </subcellularLocation>
</comment>
<evidence type="ECO:0000256" key="12">
    <source>
        <dbReference type="RuleBase" id="RU000682"/>
    </source>
</evidence>
<evidence type="ECO:0000256" key="3">
    <source>
        <dbReference type="ARBA" id="ARBA00014179"/>
    </source>
</evidence>
<evidence type="ECO:0000256" key="2">
    <source>
        <dbReference type="ARBA" id="ARBA00005661"/>
    </source>
</evidence>
<dbReference type="Pfam" id="PF00046">
    <property type="entry name" value="Homeodomain"/>
    <property type="match status" value="1"/>
</dbReference>
<feature type="domain" description="Homeobox" evidence="14">
    <location>
        <begin position="145"/>
        <end position="205"/>
    </location>
</feature>
<reference evidence="15" key="3">
    <citation type="submission" date="2025-09" db="UniProtKB">
        <authorList>
            <consortium name="Ensembl"/>
        </authorList>
    </citation>
    <scope>IDENTIFICATION</scope>
</reference>
<keyword evidence="6 11" id="KW-0238">DNA-binding</keyword>
<gene>
    <name evidence="15" type="primary">NKX2-5</name>
</gene>
<dbReference type="GO" id="GO:0000978">
    <property type="term" value="F:RNA polymerase II cis-regulatory region sequence-specific DNA binding"/>
    <property type="evidence" value="ECO:0007669"/>
    <property type="project" value="TreeGrafter"/>
</dbReference>
<dbReference type="SUPFAM" id="SSF46689">
    <property type="entry name" value="Homeodomain-like"/>
    <property type="match status" value="1"/>
</dbReference>
<organism evidence="15 16">
    <name type="scientific">Anabas testudineus</name>
    <name type="common">Climbing perch</name>
    <name type="synonym">Anthias testudineus</name>
    <dbReference type="NCBI Taxonomy" id="64144"/>
    <lineage>
        <taxon>Eukaryota</taxon>
        <taxon>Metazoa</taxon>
        <taxon>Chordata</taxon>
        <taxon>Craniata</taxon>
        <taxon>Vertebrata</taxon>
        <taxon>Euteleostomi</taxon>
        <taxon>Actinopterygii</taxon>
        <taxon>Neopterygii</taxon>
        <taxon>Teleostei</taxon>
        <taxon>Neoteleostei</taxon>
        <taxon>Acanthomorphata</taxon>
        <taxon>Anabantaria</taxon>
        <taxon>Anabantiformes</taxon>
        <taxon>Anabantoidei</taxon>
        <taxon>Anabantidae</taxon>
        <taxon>Anabas</taxon>
    </lineage>
</organism>
<keyword evidence="7 11" id="KW-0371">Homeobox</keyword>
<proteinExistence type="inferred from homology"/>
<feature type="compositionally biased region" description="Basic and acidic residues" evidence="13">
    <location>
        <begin position="132"/>
        <end position="142"/>
    </location>
</feature>
<keyword evidence="5" id="KW-0805">Transcription regulation</keyword>
<comment type="similarity">
    <text evidence="2">Belongs to the NK-2 homeobox family.</text>
</comment>
<dbReference type="SMART" id="SM00389">
    <property type="entry name" value="HOX"/>
    <property type="match status" value="1"/>
</dbReference>
<reference evidence="15" key="1">
    <citation type="submission" date="2021-04" db="EMBL/GenBank/DDBJ databases">
        <authorList>
            <consortium name="Wellcome Sanger Institute Data Sharing"/>
        </authorList>
    </citation>
    <scope>NUCLEOTIDE SEQUENCE [LARGE SCALE GENOMIC DNA]</scope>
</reference>
<dbReference type="OrthoDB" id="6159439at2759"/>
<feature type="region of interest" description="Disordered" evidence="13">
    <location>
        <begin position="113"/>
        <end position="150"/>
    </location>
</feature>
<evidence type="ECO:0000256" key="5">
    <source>
        <dbReference type="ARBA" id="ARBA00023015"/>
    </source>
</evidence>
<keyword evidence="16" id="KW-1185">Reference proteome</keyword>
<dbReference type="OMA" id="SACNANY"/>
<dbReference type="STRING" id="64144.ENSATEP00000002438"/>
<evidence type="ECO:0000256" key="10">
    <source>
        <dbReference type="ARBA" id="ARBA00032979"/>
    </source>
</evidence>
<keyword evidence="4" id="KW-0217">Developmental protein</keyword>
<dbReference type="CDD" id="cd00086">
    <property type="entry name" value="homeodomain"/>
    <property type="match status" value="1"/>
</dbReference>
<dbReference type="AlphaFoldDB" id="A0A3Q1HC72"/>
<evidence type="ECO:0000256" key="7">
    <source>
        <dbReference type="ARBA" id="ARBA00023155"/>
    </source>
</evidence>
<evidence type="ECO:0000313" key="15">
    <source>
        <dbReference type="Ensembl" id="ENSATEP00000002438.1"/>
    </source>
</evidence>
<dbReference type="GO" id="GO:0005634">
    <property type="term" value="C:nucleus"/>
    <property type="evidence" value="ECO:0007669"/>
    <property type="project" value="UniProtKB-SubCell"/>
</dbReference>
<dbReference type="FunFam" id="1.10.10.60:FF:000078">
    <property type="entry name" value="NK2 homeobox 3"/>
    <property type="match status" value="1"/>
</dbReference>
<accession>A0A3Q1HC72</accession>
<feature type="DNA-binding region" description="Homeobox" evidence="11">
    <location>
        <begin position="147"/>
        <end position="206"/>
    </location>
</feature>
<sequence>MFPSPSTSTPFSVKDILNLKQSHDAMVSSLDGSSRMDYCNAPTSSSSSCMLARLKQEPLRDMSSAAASAAAASLFGEDPHESRAGRGNSLNFATTFYGKSLIEMDIVKDGKPESFEGKRRKEEFSPPVEPVEDIKTEESDRPKSRRRRKPRVLFSQAQVYELERRFKQQRYLSAPERDHLAGVLKLTPTQVKIWFQNRRYKCKRQRQDQSLEMVSLPPPRRVSVPVLVRDGKPCLAADAAAYNPSYSMGHINHFTYNNYPAFSNYTSPDCNTNYPCNYSAASMQGSSSNGNYMNFGVGDLNHVQNTFSSSTGVSSLQGIRTW</sequence>
<protein>
    <recommendedName>
        <fullName evidence="3">Homeobox protein Nkx-2.5</fullName>
    </recommendedName>
    <alternativeName>
        <fullName evidence="10">Homeobox protein NK-2 homolog E</fullName>
    </alternativeName>
</protein>
<reference evidence="15" key="2">
    <citation type="submission" date="2025-08" db="UniProtKB">
        <authorList>
            <consortium name="Ensembl"/>
        </authorList>
    </citation>
    <scope>IDENTIFICATION</scope>
</reference>
<dbReference type="Gene3D" id="1.10.10.60">
    <property type="entry name" value="Homeodomain-like"/>
    <property type="match status" value="1"/>
</dbReference>
<dbReference type="PRINTS" id="PR00024">
    <property type="entry name" value="HOMEOBOX"/>
</dbReference>
<dbReference type="PROSITE" id="PS50071">
    <property type="entry name" value="HOMEOBOX_2"/>
    <property type="match status" value="1"/>
</dbReference>
<name>A0A3Q1HC72_ANATE</name>
<evidence type="ECO:0000256" key="4">
    <source>
        <dbReference type="ARBA" id="ARBA00022473"/>
    </source>
</evidence>
<keyword evidence="9 11" id="KW-0539">Nucleus</keyword>
<dbReference type="InterPro" id="IPR020479">
    <property type="entry name" value="HD_metazoa"/>
</dbReference>
<dbReference type="InterPro" id="IPR009057">
    <property type="entry name" value="Homeodomain-like_sf"/>
</dbReference>
<evidence type="ECO:0000256" key="9">
    <source>
        <dbReference type="ARBA" id="ARBA00023242"/>
    </source>
</evidence>
<evidence type="ECO:0000256" key="13">
    <source>
        <dbReference type="SAM" id="MobiDB-lite"/>
    </source>
</evidence>
<dbReference type="PROSITE" id="PS00027">
    <property type="entry name" value="HOMEOBOX_1"/>
    <property type="match status" value="1"/>
</dbReference>